<proteinExistence type="predicted"/>
<gene>
    <name evidence="1" type="ORF">ABR189_25685</name>
</gene>
<dbReference type="EMBL" id="JBEXAC010000002">
    <property type="protein sequence ID" value="MET7000800.1"/>
    <property type="molecule type" value="Genomic_DNA"/>
</dbReference>
<keyword evidence="2" id="KW-1185">Reference proteome</keyword>
<sequence>MNSTMHRLMNTIYTHRRSRYLLYALLATTATSCEKKGFTYDNIIATPDETNYTITDTLTVDMRTIQLDSVITSNQATLLIGQKQDPSFGKITAGTFFQLKLPANTLETKALYDSLELLIKPNGFVYGDSTTTQEIQVFPVLEKIQPSTDNYYLYNTSNFATGSTTLGTFNGIIRPNVDTLLHIKMSDAKGAEIFDLFKNKADEVSSQNNFQEYLQGLALQAGTNSTLVNGFQGSESTVIMRLHYHLDGLDVEKKYIDFTLYNPQVQFNRIQADRTGTALSSLAPGVDGLLSDATGNSTFIQAITGVVTRIDIPYLKSLPAVSKYFKLIQASLVVAPIAGTYNDYQLPYRLTLCAANNKNMVTDTLPDPVNGYAQYGNLVIDNMLHEKTAYTYDITRYCINEINSTNYTTRGLVLIPSAYDARTRLDRTIIGDQKNKTNRIKIQVYYLSYK</sequence>
<accession>A0ABV2TCN4</accession>
<comment type="caution">
    <text evidence="1">The sequence shown here is derived from an EMBL/GenBank/DDBJ whole genome shotgun (WGS) entry which is preliminary data.</text>
</comment>
<evidence type="ECO:0000313" key="1">
    <source>
        <dbReference type="EMBL" id="MET7000800.1"/>
    </source>
</evidence>
<dbReference type="InterPro" id="IPR025366">
    <property type="entry name" value="DUF4270"/>
</dbReference>
<name>A0ABV2TCN4_9BACT</name>
<reference evidence="1 2" key="1">
    <citation type="submission" date="2024-06" db="EMBL/GenBank/DDBJ databases">
        <title>Chitinophaga defluvii sp. nov., isolated from municipal sewage.</title>
        <authorList>
            <person name="Zhang L."/>
        </authorList>
    </citation>
    <scope>NUCLEOTIDE SEQUENCE [LARGE SCALE GENOMIC DNA]</scope>
    <source>
        <strain evidence="1 2">H8</strain>
    </source>
</reference>
<dbReference type="Proteomes" id="UP001549749">
    <property type="component" value="Unassembled WGS sequence"/>
</dbReference>
<dbReference type="Pfam" id="PF14092">
    <property type="entry name" value="DUF4270"/>
    <property type="match status" value="1"/>
</dbReference>
<protein>
    <submittedName>
        <fullName evidence="1">DUF4270 family protein</fullName>
    </submittedName>
</protein>
<dbReference type="RefSeq" id="WP_354663353.1">
    <property type="nucleotide sequence ID" value="NZ_JBEXAC010000002.1"/>
</dbReference>
<evidence type="ECO:0000313" key="2">
    <source>
        <dbReference type="Proteomes" id="UP001549749"/>
    </source>
</evidence>
<organism evidence="1 2">
    <name type="scientific">Chitinophaga defluvii</name>
    <dbReference type="NCBI Taxonomy" id="3163343"/>
    <lineage>
        <taxon>Bacteria</taxon>
        <taxon>Pseudomonadati</taxon>
        <taxon>Bacteroidota</taxon>
        <taxon>Chitinophagia</taxon>
        <taxon>Chitinophagales</taxon>
        <taxon>Chitinophagaceae</taxon>
        <taxon>Chitinophaga</taxon>
    </lineage>
</organism>
<dbReference type="PROSITE" id="PS51257">
    <property type="entry name" value="PROKAR_LIPOPROTEIN"/>
    <property type="match status" value="1"/>
</dbReference>